<name>A0ABW2I3F3_9ACTN</name>
<evidence type="ECO:0000259" key="3">
    <source>
        <dbReference type="Pfam" id="PF01266"/>
    </source>
</evidence>
<protein>
    <submittedName>
        <fullName evidence="4">FAD-dependent oxidoreductase</fullName>
    </submittedName>
</protein>
<comment type="caution">
    <text evidence="4">The sequence shown here is derived from an EMBL/GenBank/DDBJ whole genome shotgun (WGS) entry which is preliminary data.</text>
</comment>
<feature type="compositionally biased region" description="Pro residues" evidence="2">
    <location>
        <begin position="402"/>
        <end position="422"/>
    </location>
</feature>
<evidence type="ECO:0000256" key="1">
    <source>
        <dbReference type="ARBA" id="ARBA00038396"/>
    </source>
</evidence>
<dbReference type="InterPro" id="IPR006905">
    <property type="entry name" value="Flavin_halogenase"/>
</dbReference>
<dbReference type="PANTHER" id="PTHR43747:SF1">
    <property type="entry name" value="SLR1998 PROTEIN"/>
    <property type="match status" value="1"/>
</dbReference>
<feature type="domain" description="FAD dependent oxidoreductase" evidence="3">
    <location>
        <begin position="3"/>
        <end position="35"/>
    </location>
</feature>
<dbReference type="InterPro" id="IPR006076">
    <property type="entry name" value="FAD-dep_OxRdtase"/>
</dbReference>
<dbReference type="SUPFAM" id="SSF51905">
    <property type="entry name" value="FAD/NAD(P)-binding domain"/>
    <property type="match status" value="1"/>
</dbReference>
<comment type="similarity">
    <text evidence="1">Belongs to the flavin-dependent halogenase family. Bacterial tryptophan halogenase subfamily.</text>
</comment>
<dbReference type="PANTHER" id="PTHR43747">
    <property type="entry name" value="FAD-BINDING PROTEIN"/>
    <property type="match status" value="1"/>
</dbReference>
<dbReference type="Proteomes" id="UP001596548">
    <property type="component" value="Unassembled WGS sequence"/>
</dbReference>
<feature type="region of interest" description="Disordered" evidence="2">
    <location>
        <begin position="401"/>
        <end position="429"/>
    </location>
</feature>
<accession>A0ABW2I3F3</accession>
<dbReference type="Pfam" id="PF01266">
    <property type="entry name" value="DAO"/>
    <property type="match status" value="1"/>
</dbReference>
<evidence type="ECO:0000313" key="4">
    <source>
        <dbReference type="EMBL" id="MFC7279368.1"/>
    </source>
</evidence>
<proteinExistence type="inferred from homology"/>
<dbReference type="Gene3D" id="3.50.50.60">
    <property type="entry name" value="FAD/NAD(P)-binding domain"/>
    <property type="match status" value="1"/>
</dbReference>
<dbReference type="Pfam" id="PF04820">
    <property type="entry name" value="Trp_halogenase"/>
    <property type="match status" value="1"/>
</dbReference>
<organism evidence="4 5">
    <name type="scientific">Paractinoplanes rhizophilus</name>
    <dbReference type="NCBI Taxonomy" id="1416877"/>
    <lineage>
        <taxon>Bacteria</taxon>
        <taxon>Bacillati</taxon>
        <taxon>Actinomycetota</taxon>
        <taxon>Actinomycetes</taxon>
        <taxon>Micromonosporales</taxon>
        <taxon>Micromonosporaceae</taxon>
        <taxon>Paractinoplanes</taxon>
    </lineage>
</organism>
<sequence>MTDILILGAGLTGLSTALLLSRDGHRVTVVDRDPPPPPPGREWDEWQRPGVTQFRQAHFMLPFWHAQMRADLPEVLDRLAAAGARRISFAALLPPPVFDGGRPCDDRFDTLTARRPVLEAAFAAEAAHLDVRRGTAVAGLIARAGRVAGVRLADGAAMSADLVVDCMGRRSPLRAWLVAAGFPAPAQERDDAGFVYYGRHFEGAMPAVNAPLLQHHDSVSILTLPADNDTWSVGFVASTRDHALRALRDPECWAAALACYPTAAHWADGKPLTGVDVMAGLADQWRTVTTPGVVAVGDSACCTNPSLGRGAGIGLLHARTLRDYLRAPDGDFAARTAAVIEPLYRATYWFDHHRIAEIDADVAGVPYRPADPAWFGARALYGAALHDPEAARVNLAAGLLLQPPPPPLSPPPPTAPGPPGPRYPLAGPDRNALLAALSPPKVVGAGSSLFPTFPAPRFPTVEA</sequence>
<keyword evidence="5" id="KW-1185">Reference proteome</keyword>
<dbReference type="InterPro" id="IPR050816">
    <property type="entry name" value="Flavin-dep_Halogenase_NPB"/>
</dbReference>
<reference evidence="5" key="1">
    <citation type="journal article" date="2019" name="Int. J. Syst. Evol. Microbiol.">
        <title>The Global Catalogue of Microorganisms (GCM) 10K type strain sequencing project: providing services to taxonomists for standard genome sequencing and annotation.</title>
        <authorList>
            <consortium name="The Broad Institute Genomics Platform"/>
            <consortium name="The Broad Institute Genome Sequencing Center for Infectious Disease"/>
            <person name="Wu L."/>
            <person name="Ma J."/>
        </authorList>
    </citation>
    <scope>NUCLEOTIDE SEQUENCE [LARGE SCALE GENOMIC DNA]</scope>
    <source>
        <strain evidence="5">XZYJT-10</strain>
    </source>
</reference>
<evidence type="ECO:0000313" key="5">
    <source>
        <dbReference type="Proteomes" id="UP001596548"/>
    </source>
</evidence>
<evidence type="ECO:0000256" key="2">
    <source>
        <dbReference type="SAM" id="MobiDB-lite"/>
    </source>
</evidence>
<dbReference type="PRINTS" id="PR00420">
    <property type="entry name" value="RNGMNOXGNASE"/>
</dbReference>
<dbReference type="EMBL" id="JBHTBJ010000049">
    <property type="protein sequence ID" value="MFC7279368.1"/>
    <property type="molecule type" value="Genomic_DNA"/>
</dbReference>
<dbReference type="InterPro" id="IPR036188">
    <property type="entry name" value="FAD/NAD-bd_sf"/>
</dbReference>
<gene>
    <name evidence="4" type="ORF">ACFQS1_35850</name>
</gene>
<dbReference type="RefSeq" id="WP_378976629.1">
    <property type="nucleotide sequence ID" value="NZ_JBHTBJ010000049.1"/>
</dbReference>